<name>A0A2N9YH94_9GAMM</name>
<dbReference type="GO" id="GO:0016020">
    <property type="term" value="C:membrane"/>
    <property type="evidence" value="ECO:0007669"/>
    <property type="project" value="InterPro"/>
</dbReference>
<dbReference type="STRING" id="288004.AL038_08995"/>
<dbReference type="Gene3D" id="2.160.20.10">
    <property type="entry name" value="Single-stranded right-handed beta-helix, Pectin lyase-like"/>
    <property type="match status" value="1"/>
</dbReference>
<dbReference type="EMBL" id="CP018889">
    <property type="protein sequence ID" value="AUI69931.1"/>
    <property type="molecule type" value="Genomic_DNA"/>
</dbReference>
<dbReference type="SUPFAM" id="SSF51126">
    <property type="entry name" value="Pectin lyase-like"/>
    <property type="match status" value="1"/>
</dbReference>
<dbReference type="Pfam" id="PF05048">
    <property type="entry name" value="NosD"/>
    <property type="match status" value="1"/>
</dbReference>
<dbReference type="CDD" id="cd11304">
    <property type="entry name" value="Cadherin_repeat"/>
    <property type="match status" value="1"/>
</dbReference>
<dbReference type="OrthoDB" id="5618630at2"/>
<reference evidence="3" key="1">
    <citation type="submission" date="2016-12" db="EMBL/GenBank/DDBJ databases">
        <title>Complete Genome Sequence of Beggiatoa leptomitiformis D-401.</title>
        <authorList>
            <person name="Fomenkov A."/>
            <person name="Vincze T."/>
            <person name="Grabovich M."/>
            <person name="Anton B.P."/>
            <person name="Dubinina G."/>
            <person name="Orlova M."/>
            <person name="Belousova E."/>
            <person name="Roberts R.J."/>
        </authorList>
    </citation>
    <scope>NUCLEOTIDE SEQUENCE [LARGE SCALE GENOMIC DNA]</scope>
    <source>
        <strain evidence="3">D-401</strain>
    </source>
</reference>
<keyword evidence="3" id="KW-1185">Reference proteome</keyword>
<dbReference type="InterPro" id="IPR012334">
    <property type="entry name" value="Pectin_lyas_fold"/>
</dbReference>
<dbReference type="Gene3D" id="2.60.40.10">
    <property type="entry name" value="Immunoglobulins"/>
    <property type="match status" value="2"/>
</dbReference>
<dbReference type="PROSITE" id="PS50268">
    <property type="entry name" value="CADHERIN_2"/>
    <property type="match status" value="1"/>
</dbReference>
<proteinExistence type="predicted"/>
<dbReference type="GO" id="GO:0007156">
    <property type="term" value="P:homophilic cell adhesion via plasma membrane adhesion molecules"/>
    <property type="evidence" value="ECO:0007669"/>
    <property type="project" value="InterPro"/>
</dbReference>
<protein>
    <submittedName>
        <fullName evidence="2">Choice-of-anchor D domain-containing protein</fullName>
    </submittedName>
</protein>
<gene>
    <name evidence="2" type="ORF">BLE401_15315</name>
</gene>
<dbReference type="KEGG" id="blep:AL038_08995"/>
<organism evidence="2 3">
    <name type="scientific">Beggiatoa leptomitoformis</name>
    <dbReference type="NCBI Taxonomy" id="288004"/>
    <lineage>
        <taxon>Bacteria</taxon>
        <taxon>Pseudomonadati</taxon>
        <taxon>Pseudomonadota</taxon>
        <taxon>Gammaproteobacteria</taxon>
        <taxon>Thiotrichales</taxon>
        <taxon>Thiotrichaceae</taxon>
        <taxon>Beggiatoa</taxon>
    </lineage>
</organism>
<dbReference type="InterPro" id="IPR015919">
    <property type="entry name" value="Cadherin-like_sf"/>
</dbReference>
<dbReference type="Gene3D" id="2.60.40.60">
    <property type="entry name" value="Cadherins"/>
    <property type="match status" value="2"/>
</dbReference>
<dbReference type="RefSeq" id="WP_062152017.1">
    <property type="nucleotide sequence ID" value="NZ_CP012373.2"/>
</dbReference>
<dbReference type="InterPro" id="IPR013783">
    <property type="entry name" value="Ig-like_fold"/>
</dbReference>
<dbReference type="NCBIfam" id="NF012200">
    <property type="entry name" value="choice_anch_D"/>
    <property type="match status" value="4"/>
</dbReference>
<dbReference type="Proteomes" id="UP000234271">
    <property type="component" value="Chromosome"/>
</dbReference>
<dbReference type="GO" id="GO:0005509">
    <property type="term" value="F:calcium ion binding"/>
    <property type="evidence" value="ECO:0007669"/>
    <property type="project" value="InterPro"/>
</dbReference>
<dbReference type="SUPFAM" id="SSF49313">
    <property type="entry name" value="Cadherin-like"/>
    <property type="match status" value="1"/>
</dbReference>
<sequence length="1344" mass="141916">MCVDKILKYMKWLLIRPLCYGMLVGLSFISHAQASPLLVTNTADSGSGSLRQAIIDANATLGIDTINFNISGGTLPHTIVLLSALPTITDFVFIDGTSEPDFITAGTPVIRLDGISAGAGSSGLVITAGASTISNLIIENFDQQGIILSSGGGNTIISCYIGVDGHGLGFRPNAGNGILISDSSLNVIQESLIAANSKEGIAVTGTSKNNEFKRNSIYANRLLDIDLDADGVTSNDVNDGDSGVNGLQNFPVLAYAYNNQIIGSLNSTNATSFRLEFFANPSANVHTSGHGGGTRYLGGMTVSTINNVADFTFNYVPVAGHPYISATATNLSTVETSEYSLTILESQPVYTSQPLPGASLTFSSPVNITSSVTTLTITDDSNVPLSVTLSTPTGTNASDFTVLPLGHNVLLPSASLDVNIRCTPSAVGLRTAILTVLSDDPNKPSVDYPLECTGTVASVAGFASTPAPNTTLELISPVGTPSIATISVTETGNADLLVTVDPLVTTSPSDFTLMNGAGSFTVVDGGSPLLIPVRCIPSTASTESATLTLRTNSPTQPIATYIINCTGTALPQAGFASTPAPNTTLELISTVGTPSIATISVAETGNADLLVTVDPLVTASPSDFTLMNGAGSFTVADGGSPLLIPVRCIPSTASTESATLTLRTNSPTQPIATYTINCTGTALPQAGFASTPAPNTTLELISPVGTPTTTTITILETGNAALTVTVDPLIGTNTSSFSLLSGTGDFIIADGGNPLMISIRCLPSVAGTESVTLALKTNAPTQLTASYTIVCTGTTVPVTPIPVDPTPDDGNRAPTDITLSNSLLLKQDAVGTVVGTLSTTDPNPTDTHTYLLMNDNNGRFGLLGNQLITKQLFETVNTSYSISITSVDNKGLSFTKQFLLTVSGAEITGLIQTALGDTGEQISIDAPETITVTGLIKPDSRHVGVFADIIVTYYWEAPNNINNLTIPITLAKNTALNKEIPLTLFTGNLAFLAGEFRVKLGYRFGSTLIENEIITLTVNTNRQPTALQLSNTSVSEYSARGTTIGTISAVDPDKQDQFHYVLLNNDEGRFILQDNVLQVNNGYLLQADDTHHYQVAVRAMDIAGKYIDQDFTLQITQTENLPLNLQLTRQTIAENSLNGSIIGRFTTQQQKADTYHYRLIDDAEGRFQIIQDLLIVADTQKIDYETATQHTIIVETQADTSGTVSEKEFTITVLNHHDLKVQGQVITNPDNDERTIQLRLQPDTQDIGKTVGLIVVGAYIQSGYLVDLFNLTPTTWQVWDRDLASLETLQQVTLVEGQTITVWQGALTDFNDGSLAIYAGYYITDTTTGEQTLVYDPQAFVISF</sequence>
<accession>A0A2N9YH94</accession>
<dbReference type="InterPro" id="IPR002126">
    <property type="entry name" value="Cadherin-like_dom"/>
</dbReference>
<evidence type="ECO:0000259" key="1">
    <source>
        <dbReference type="PROSITE" id="PS50268"/>
    </source>
</evidence>
<dbReference type="InterPro" id="IPR011050">
    <property type="entry name" value="Pectin_lyase_fold/virulence"/>
</dbReference>
<evidence type="ECO:0000313" key="3">
    <source>
        <dbReference type="Proteomes" id="UP000234271"/>
    </source>
</evidence>
<feature type="domain" description="Cadherin" evidence="1">
    <location>
        <begin position="1026"/>
        <end position="1124"/>
    </location>
</feature>
<dbReference type="InterPro" id="IPR007742">
    <property type="entry name" value="NosD_dom"/>
</dbReference>
<evidence type="ECO:0000313" key="2">
    <source>
        <dbReference type="EMBL" id="AUI69931.1"/>
    </source>
</evidence>